<dbReference type="Proteomes" id="UP000027581">
    <property type="component" value="Unassembled WGS sequence"/>
</dbReference>
<evidence type="ECO:0000256" key="2">
    <source>
        <dbReference type="ARBA" id="ARBA00010729"/>
    </source>
</evidence>
<feature type="domain" description="EB1 C-terminal" evidence="13">
    <location>
        <begin position="397"/>
        <end position="466"/>
    </location>
</feature>
<evidence type="ECO:0000256" key="1">
    <source>
        <dbReference type="ARBA" id="ARBA00004245"/>
    </source>
</evidence>
<dbReference type="PROSITE" id="PS50021">
    <property type="entry name" value="CH"/>
    <property type="match status" value="1"/>
</dbReference>
<comment type="subcellular location">
    <subcellularLocation>
        <location evidence="1">Cytoplasm</location>
        <location evidence="1">Cytoskeleton</location>
    </subcellularLocation>
</comment>
<feature type="coiled-coil region" evidence="10">
    <location>
        <begin position="377"/>
        <end position="418"/>
    </location>
</feature>
<dbReference type="Gene3D" id="1.20.5.1430">
    <property type="match status" value="1"/>
</dbReference>
<keyword evidence="5 9" id="KW-0493">Microtubule</keyword>
<dbReference type="Gene3D" id="1.10.418.10">
    <property type="entry name" value="Calponin-like domain"/>
    <property type="match status" value="1"/>
</dbReference>
<evidence type="ECO:0000256" key="3">
    <source>
        <dbReference type="ARBA" id="ARBA00022490"/>
    </source>
</evidence>
<keyword evidence="4" id="KW-0132">Cell division</keyword>
<keyword evidence="15" id="KW-1185">Reference proteome</keyword>
<dbReference type="AlphaFoldDB" id="A0A060RNE1"/>
<protein>
    <submittedName>
        <fullName evidence="14">EB1 homolog, putative</fullName>
    </submittedName>
</protein>
<sequence>MTEYKDLQTAGKMDSSYFVSRKELIEWVNRYLKLNITKVEQCSNGAIYIQLLDILFPNKSVLHKAKWNAKMEYECIINYKLIQSVFNKLGIKKYMDVDKLIKGKYQDNFEFLQWFKSFFERIVDYNNEQVINYDPIERRKLCLLGERGDYKQLNNYLPEWAKTDINILKEKKYTYSDPNMGTNLHKTKNVDHRESVSQEISTGCGKGTSRGMNNSMVNNNINNNINNLNDNINNNVNNNVNNSTNVNINNSVSNNVNNYMNSNMYSGNTTSTITSITTTSSNNNNNNNNNNNKIVKSERGTMHINLNNDHNNNNNNIIYSNNNTSLLSSYNDINIHKNKNTSSHHHNNNNNINKRLSLSNKIISQGSLSYYHNKAKMLESQKDYNSLMDQNKKLKTQLENKNQELILIQNKLKEEENEKKILHFQKNFYYNKLRFLELLCNQTNDSYILIHDIQQIIYARDNTYFHQTVSLKDKNNTEDDESMEPNNTNELSLQNSIPHNESLTYNTQGSIDYATYCS</sequence>
<name>A0A060RNE1_PLARE</name>
<feature type="domain" description="Calponin-homology (CH)" evidence="12">
    <location>
        <begin position="18"/>
        <end position="120"/>
    </location>
</feature>
<evidence type="ECO:0000256" key="10">
    <source>
        <dbReference type="SAM" id="Coils"/>
    </source>
</evidence>
<dbReference type="InterPro" id="IPR027328">
    <property type="entry name" value="MAPRE"/>
</dbReference>
<organism evidence="14 15">
    <name type="scientific">Plasmodium reichenowi</name>
    <dbReference type="NCBI Taxonomy" id="5854"/>
    <lineage>
        <taxon>Eukaryota</taxon>
        <taxon>Sar</taxon>
        <taxon>Alveolata</taxon>
        <taxon>Apicomplexa</taxon>
        <taxon>Aconoidasida</taxon>
        <taxon>Haemosporida</taxon>
        <taxon>Plasmodiidae</taxon>
        <taxon>Plasmodium</taxon>
        <taxon>Plasmodium (Laverania)</taxon>
    </lineage>
</organism>
<keyword evidence="8" id="KW-0131">Cell cycle</keyword>
<dbReference type="VEuPathDB" id="PlasmoDB:PRCDC_0306600"/>
<keyword evidence="6" id="KW-0498">Mitosis</keyword>
<evidence type="ECO:0000256" key="8">
    <source>
        <dbReference type="ARBA" id="ARBA00023306"/>
    </source>
</evidence>
<evidence type="ECO:0000259" key="12">
    <source>
        <dbReference type="PROSITE" id="PS50021"/>
    </source>
</evidence>
<dbReference type="PANTHER" id="PTHR10623">
    <property type="entry name" value="MICROTUBULE-ASSOCIATED PROTEIN RP/EB FAMILY MEMBER"/>
    <property type="match status" value="1"/>
</dbReference>
<evidence type="ECO:0000256" key="11">
    <source>
        <dbReference type="SAM" id="MobiDB-lite"/>
    </source>
</evidence>
<evidence type="ECO:0000256" key="4">
    <source>
        <dbReference type="ARBA" id="ARBA00022618"/>
    </source>
</evidence>
<dbReference type="PROSITE" id="PS51230">
    <property type="entry name" value="EB1_C"/>
    <property type="match status" value="1"/>
</dbReference>
<dbReference type="VEuPathDB" id="PlasmoDB:PRG01_0310700"/>
<evidence type="ECO:0000256" key="6">
    <source>
        <dbReference type="ARBA" id="ARBA00022776"/>
    </source>
</evidence>
<reference evidence="14" key="1">
    <citation type="submission" date="2014-01" db="EMBL/GenBank/DDBJ databases">
        <authorList>
            <person name="Aslett M."/>
        </authorList>
    </citation>
    <scope>NUCLEOTIDE SEQUENCE</scope>
    <source>
        <strain evidence="14">CDC</strain>
    </source>
</reference>
<keyword evidence="10" id="KW-0175">Coiled coil</keyword>
<reference evidence="14" key="2">
    <citation type="submission" date="2014-05" db="EMBL/GenBank/DDBJ databases">
        <title>The genome sequences of chimpanzee malaria parasites reveal the path to human adaptation.</title>
        <authorList>
            <person name="Otto T.D."/>
            <person name="Rayner J.C."/>
            <person name="Boehme U."/>
            <person name="Pain A."/>
            <person name="Spottiswoode N."/>
            <person name="Sanders M."/>
            <person name="Quail M."/>
            <person name="Ollomo B."/>
            <person name="Renaud F."/>
            <person name="Thomas A.W."/>
            <person name="Prugnolle F."/>
            <person name="Conway D.J."/>
            <person name="Newbold C."/>
            <person name="Berriman M."/>
        </authorList>
    </citation>
    <scope>NUCLEOTIDE SEQUENCE [LARGE SCALE GENOMIC DNA]</scope>
    <source>
        <strain evidence="14">CDC</strain>
    </source>
</reference>
<accession>A0A060RNE1</accession>
<dbReference type="InterPro" id="IPR036872">
    <property type="entry name" value="CH_dom_sf"/>
</dbReference>
<dbReference type="GO" id="GO:0051301">
    <property type="term" value="P:cell division"/>
    <property type="evidence" value="ECO:0007669"/>
    <property type="project" value="UniProtKB-KW"/>
</dbReference>
<gene>
    <name evidence="14" type="ORF">PRCDC_0306600</name>
</gene>
<evidence type="ECO:0000313" key="14">
    <source>
        <dbReference type="EMBL" id="CDO62501.1"/>
    </source>
</evidence>
<dbReference type="SUPFAM" id="SSF47576">
    <property type="entry name" value="Calponin-homology domain, CH-domain"/>
    <property type="match status" value="1"/>
</dbReference>
<evidence type="ECO:0000259" key="13">
    <source>
        <dbReference type="PROSITE" id="PS51230"/>
    </source>
</evidence>
<dbReference type="GO" id="GO:0008017">
    <property type="term" value="F:microtubule binding"/>
    <property type="evidence" value="ECO:0007669"/>
    <property type="project" value="InterPro"/>
</dbReference>
<proteinExistence type="inferred from homology"/>
<dbReference type="EMBL" id="HG810764">
    <property type="protein sequence ID" value="CDO62501.1"/>
    <property type="molecule type" value="Genomic_DNA"/>
</dbReference>
<feature type="region of interest" description="Disordered" evidence="11">
    <location>
        <begin position="474"/>
        <end position="493"/>
    </location>
</feature>
<evidence type="ECO:0000256" key="5">
    <source>
        <dbReference type="ARBA" id="ARBA00022701"/>
    </source>
</evidence>
<comment type="similarity">
    <text evidence="2">Belongs to the MAPRE family.</text>
</comment>
<dbReference type="InterPro" id="IPR004953">
    <property type="entry name" value="EB1_C"/>
</dbReference>
<evidence type="ECO:0000256" key="9">
    <source>
        <dbReference type="PROSITE-ProRule" id="PRU00576"/>
    </source>
</evidence>
<dbReference type="InterPro" id="IPR001715">
    <property type="entry name" value="CH_dom"/>
</dbReference>
<dbReference type="SUPFAM" id="SSF140612">
    <property type="entry name" value="EB1 dimerisation domain-like"/>
    <property type="match status" value="1"/>
</dbReference>
<evidence type="ECO:0000313" key="15">
    <source>
        <dbReference type="Proteomes" id="UP000027581"/>
    </source>
</evidence>
<feature type="compositionally biased region" description="Polar residues" evidence="11">
    <location>
        <begin position="484"/>
        <end position="493"/>
    </location>
</feature>
<keyword evidence="7" id="KW-0206">Cytoskeleton</keyword>
<keyword evidence="3" id="KW-0963">Cytoplasm</keyword>
<evidence type="ECO:0000256" key="7">
    <source>
        <dbReference type="ARBA" id="ARBA00023212"/>
    </source>
</evidence>
<dbReference type="InterPro" id="IPR036133">
    <property type="entry name" value="EB1_C_sf"/>
</dbReference>
<dbReference type="GO" id="GO:0005874">
    <property type="term" value="C:microtubule"/>
    <property type="evidence" value="ECO:0007669"/>
    <property type="project" value="UniProtKB-KW"/>
</dbReference>
<dbReference type="FunFam" id="1.10.418.10:FF:000028">
    <property type="entry name" value="RP/EB family microtubule-associated protein"/>
    <property type="match status" value="1"/>
</dbReference>
<dbReference type="PhylomeDB" id="A0A060RNE1"/>
<dbReference type="Pfam" id="PF03271">
    <property type="entry name" value="EB1"/>
    <property type="match status" value="1"/>
</dbReference>